<sequence length="285" mass="30084">MDEIIGDATRRIAASGTTVRYDLDLKSTRSAPAALIAGNSLLAPMGAAMEPADRAAFRAAWGSDPIEFRIAHDSLVPGTLSSPTAILVAVDNPLRRITLAQIRRVFASSADGTAAVRWGDLGLGGRWRTRPIRAVALARDTAIGRFALAGPLRASAFAAAVEGKRQSRDVAAAVAADDAAIGLANANFAGPRVRALAVIDDRGRTTAPTRAGIRSGRYPFDRFLLIYARREADGAIAPAATLLLESLLSDAGQAAIGRQSRGYLPLNRSELAVERVKLNKNIKPQ</sequence>
<reference evidence="1 2" key="1">
    <citation type="submission" date="2019-07" db="EMBL/GenBank/DDBJ databases">
        <title>Full genome sequence of Sphingomonas sp. 4R-6-7(HKS19).</title>
        <authorList>
            <person name="Im W.-T."/>
        </authorList>
    </citation>
    <scope>NUCLEOTIDE SEQUENCE [LARGE SCALE GENOMIC DNA]</scope>
    <source>
        <strain evidence="1 2">HKS19</strain>
    </source>
</reference>
<evidence type="ECO:0000313" key="1">
    <source>
        <dbReference type="EMBL" id="QDZ07921.1"/>
    </source>
</evidence>
<dbReference type="KEGG" id="spai:FPZ24_10850"/>
<dbReference type="EMBL" id="CP042306">
    <property type="protein sequence ID" value="QDZ07921.1"/>
    <property type="molecule type" value="Genomic_DNA"/>
</dbReference>
<dbReference type="OrthoDB" id="4008270at2"/>
<proteinExistence type="predicted"/>
<dbReference type="AlphaFoldDB" id="A0A5B8LIK8"/>
<keyword evidence="2" id="KW-1185">Reference proteome</keyword>
<dbReference type="PANTHER" id="PTHR30570:SF1">
    <property type="entry name" value="PHOSPHATE-BINDING PROTEIN PSTS"/>
    <property type="match status" value="1"/>
</dbReference>
<dbReference type="Proteomes" id="UP000315673">
    <property type="component" value="Chromosome"/>
</dbReference>
<evidence type="ECO:0000313" key="2">
    <source>
        <dbReference type="Proteomes" id="UP000315673"/>
    </source>
</evidence>
<dbReference type="RefSeq" id="WP_146571891.1">
    <property type="nucleotide sequence ID" value="NZ_CP042306.1"/>
</dbReference>
<name>A0A5B8LIK8_9SPHN</name>
<accession>A0A5B8LIK8</accession>
<dbReference type="PANTHER" id="PTHR30570">
    <property type="entry name" value="PERIPLASMIC PHOSPHATE BINDING COMPONENT OF PHOSPHATE ABC TRANSPORTER"/>
    <property type="match status" value="1"/>
</dbReference>
<organism evidence="1 2">
    <name type="scientific">Sphingomonas panacisoli</name>
    <dbReference type="NCBI Taxonomy" id="1813879"/>
    <lineage>
        <taxon>Bacteria</taxon>
        <taxon>Pseudomonadati</taxon>
        <taxon>Pseudomonadota</taxon>
        <taxon>Alphaproteobacteria</taxon>
        <taxon>Sphingomonadales</taxon>
        <taxon>Sphingomonadaceae</taxon>
        <taxon>Sphingomonas</taxon>
    </lineage>
</organism>
<evidence type="ECO:0008006" key="3">
    <source>
        <dbReference type="Google" id="ProtNLM"/>
    </source>
</evidence>
<dbReference type="InterPro" id="IPR050811">
    <property type="entry name" value="Phosphate_ABC_transporter"/>
</dbReference>
<dbReference type="SUPFAM" id="SSF53850">
    <property type="entry name" value="Periplasmic binding protein-like II"/>
    <property type="match status" value="1"/>
</dbReference>
<gene>
    <name evidence="1" type="ORF">FPZ24_10850</name>
</gene>
<dbReference type="Gene3D" id="3.40.190.10">
    <property type="entry name" value="Periplasmic binding protein-like II"/>
    <property type="match status" value="2"/>
</dbReference>
<protein>
    <recommendedName>
        <fullName evidence="3">PBP domain-containing protein</fullName>
    </recommendedName>
</protein>